<feature type="region of interest" description="Disordered" evidence="1">
    <location>
        <begin position="1"/>
        <end position="21"/>
    </location>
</feature>
<organism evidence="3 4">
    <name type="scientific">Bacillus licheniformis</name>
    <dbReference type="NCBI Taxonomy" id="1402"/>
    <lineage>
        <taxon>Bacteria</taxon>
        <taxon>Bacillati</taxon>
        <taxon>Bacillota</taxon>
        <taxon>Bacilli</taxon>
        <taxon>Bacillales</taxon>
        <taxon>Bacillaceae</taxon>
        <taxon>Bacillus</taxon>
    </lineage>
</organism>
<dbReference type="EMBL" id="CP065647">
    <property type="protein sequence ID" value="QPR71969.1"/>
    <property type="molecule type" value="Genomic_DNA"/>
</dbReference>
<dbReference type="PANTHER" id="PTHR35811:SF1">
    <property type="entry name" value="HTH OST-TYPE DOMAIN-CONTAINING PROTEIN"/>
    <property type="match status" value="1"/>
</dbReference>
<proteinExistence type="predicted"/>
<evidence type="ECO:0000313" key="4">
    <source>
        <dbReference type="Proteomes" id="UP000595038"/>
    </source>
</evidence>
<feature type="compositionally biased region" description="Basic residues" evidence="1">
    <location>
        <begin position="1"/>
        <end position="11"/>
    </location>
</feature>
<evidence type="ECO:0000259" key="2">
    <source>
        <dbReference type="Pfam" id="PF01936"/>
    </source>
</evidence>
<dbReference type="Gene3D" id="3.40.50.1010">
    <property type="entry name" value="5'-nuclease"/>
    <property type="match status" value="1"/>
</dbReference>
<dbReference type="GO" id="GO:0004540">
    <property type="term" value="F:RNA nuclease activity"/>
    <property type="evidence" value="ECO:0007669"/>
    <property type="project" value="InterPro"/>
</dbReference>
<sequence>MDESKPKRRSGVAKTTPTPEEKSRAVMEMIMSVVSESTQQTIRSMNIKNELDNVAIFVDYDNVYWSLMNNFNHDPDHESEEKNLFSRLWERYGQDNVRAFRVYADFQKIRSSLTRLQKKRVQIRHVYSNGKEGDYRKNSSDIELCIDAIENTYKDPSISCYVFVTADSDMIPVMSRLMYKGKRVELFYLSKTAPKYVEMKQYVHYAQDLVELLGVEEKTYDRKNLSIQILEEIKKWHEANGEKGDRFLGIGWLKTHLVAKLATPAEIISDLLEDLKKQGLIIEDTKELTKGKHKGTSKNQILCSESGLFKILEEAEQQEISK</sequence>
<gene>
    <name evidence="3" type="ORF">I6G80_19410</name>
</gene>
<dbReference type="InterPro" id="IPR021139">
    <property type="entry name" value="NYN"/>
</dbReference>
<reference evidence="3 4" key="1">
    <citation type="submission" date="2020-12" db="EMBL/GenBank/DDBJ databases">
        <title>FDA dAtabase for Regulatory Grade micrObial Sequences (FDA-ARGOS): Supporting development and validation of Infectious Disease Dx tests.</title>
        <authorList>
            <person name="Nelson B."/>
            <person name="Plummer A."/>
            <person name="Tallon L."/>
            <person name="Sadzewicz L."/>
            <person name="Zhao X."/>
            <person name="Boylan J."/>
            <person name="Ott S."/>
            <person name="Bowen H."/>
            <person name="Vavikolanu K."/>
            <person name="Mehta A."/>
            <person name="Aluvathingal J."/>
            <person name="Nadendla S."/>
            <person name="Myers T."/>
            <person name="Yan Y."/>
            <person name="Sichtig H."/>
        </authorList>
    </citation>
    <scope>NUCLEOTIDE SEQUENCE [LARGE SCALE GENOMIC DNA]</scope>
    <source>
        <strain evidence="3 4">FDAARGOS_923</strain>
    </source>
</reference>
<feature type="domain" description="NYN" evidence="2">
    <location>
        <begin position="53"/>
        <end position="198"/>
    </location>
</feature>
<evidence type="ECO:0000256" key="1">
    <source>
        <dbReference type="SAM" id="MobiDB-lite"/>
    </source>
</evidence>
<name>A0AB37GGU6_BACLI</name>
<dbReference type="PANTHER" id="PTHR35811">
    <property type="entry name" value="SLR1870 PROTEIN"/>
    <property type="match status" value="1"/>
</dbReference>
<accession>A0AB37GGU6</accession>
<dbReference type="RefSeq" id="WP_016885807.1">
    <property type="nucleotide sequence ID" value="NZ_CP035228.1"/>
</dbReference>
<protein>
    <submittedName>
        <fullName evidence="3">NYN domain-containing protein</fullName>
    </submittedName>
</protein>
<evidence type="ECO:0000313" key="3">
    <source>
        <dbReference type="EMBL" id="QPR71969.1"/>
    </source>
</evidence>
<dbReference type="AlphaFoldDB" id="A0AB37GGU6"/>
<dbReference type="Proteomes" id="UP000595038">
    <property type="component" value="Chromosome"/>
</dbReference>
<dbReference type="Pfam" id="PF01936">
    <property type="entry name" value="NYN"/>
    <property type="match status" value="1"/>
</dbReference>